<evidence type="ECO:0000256" key="2">
    <source>
        <dbReference type="SAM" id="SignalP"/>
    </source>
</evidence>
<protein>
    <submittedName>
        <fullName evidence="4">Organic solvent tolerance protein</fullName>
    </submittedName>
</protein>
<evidence type="ECO:0000256" key="1">
    <source>
        <dbReference type="ARBA" id="ARBA00022729"/>
    </source>
</evidence>
<feature type="signal peptide" evidence="2">
    <location>
        <begin position="1"/>
        <end position="30"/>
    </location>
</feature>
<dbReference type="PANTHER" id="PTHR36504">
    <property type="entry name" value="LIPOPOLYSACCHARIDE EXPORT SYSTEM PROTEIN LPTA"/>
    <property type="match status" value="1"/>
</dbReference>
<feature type="chain" id="PRO_5004212423" evidence="2">
    <location>
        <begin position="31"/>
        <end position="197"/>
    </location>
</feature>
<feature type="domain" description="Organic solvent tolerance-like N-terminal" evidence="3">
    <location>
        <begin position="53"/>
        <end position="171"/>
    </location>
</feature>
<dbReference type="STRING" id="56780.SYN_00947"/>
<dbReference type="InterPro" id="IPR005653">
    <property type="entry name" value="OstA-like_N"/>
</dbReference>
<dbReference type="InterPro" id="IPR052037">
    <property type="entry name" value="LPS_export_LptA"/>
</dbReference>
<proteinExistence type="predicted"/>
<dbReference type="InParanoid" id="Q2LSN0"/>
<dbReference type="GO" id="GO:0015920">
    <property type="term" value="P:lipopolysaccharide transport"/>
    <property type="evidence" value="ECO:0007669"/>
    <property type="project" value="TreeGrafter"/>
</dbReference>
<dbReference type="Proteomes" id="UP000001933">
    <property type="component" value="Chromosome"/>
</dbReference>
<organism evidence="4 5">
    <name type="scientific">Syntrophus aciditrophicus (strain SB)</name>
    <dbReference type="NCBI Taxonomy" id="56780"/>
    <lineage>
        <taxon>Bacteria</taxon>
        <taxon>Pseudomonadati</taxon>
        <taxon>Thermodesulfobacteriota</taxon>
        <taxon>Syntrophia</taxon>
        <taxon>Syntrophales</taxon>
        <taxon>Syntrophaceae</taxon>
        <taxon>Syntrophus</taxon>
    </lineage>
</organism>
<keyword evidence="1 2" id="KW-0732">Signal</keyword>
<keyword evidence="5" id="KW-1185">Reference proteome</keyword>
<evidence type="ECO:0000313" key="4">
    <source>
        <dbReference type="EMBL" id="ABC77090.1"/>
    </source>
</evidence>
<dbReference type="FunCoup" id="Q2LSN0">
    <property type="interactions" value="34"/>
</dbReference>
<dbReference type="Gene3D" id="2.60.450.10">
    <property type="entry name" value="Lipopolysaccharide (LPS) transport protein A like domain"/>
    <property type="match status" value="1"/>
</dbReference>
<evidence type="ECO:0000259" key="3">
    <source>
        <dbReference type="Pfam" id="PF03968"/>
    </source>
</evidence>
<dbReference type="PANTHER" id="PTHR36504:SF1">
    <property type="entry name" value="LIPOPOLYSACCHARIDE EXPORT SYSTEM PROTEIN LPTA"/>
    <property type="match status" value="1"/>
</dbReference>
<dbReference type="eggNOG" id="COG1934">
    <property type="taxonomic scope" value="Bacteria"/>
</dbReference>
<dbReference type="KEGG" id="sat:SYN_00947"/>
<reference evidence="4 5" key="1">
    <citation type="journal article" date="2007" name="Proc. Natl. Acad. Sci. U.S.A.">
        <title>The genome of Syntrophus aciditrophicus: life at the thermodynamic limit of microbial growth.</title>
        <authorList>
            <person name="McInerney M.J."/>
            <person name="Rohlin L."/>
            <person name="Mouttaki H."/>
            <person name="Kim U."/>
            <person name="Krupp R.S."/>
            <person name="Rios-Hernandez L."/>
            <person name="Sieber J."/>
            <person name="Struchtemeyer C.G."/>
            <person name="Bhattacharyya A."/>
            <person name="Campbell J.W."/>
            <person name="Gunsalus R.P."/>
        </authorList>
    </citation>
    <scope>NUCLEOTIDE SEQUENCE [LARGE SCALE GENOMIC DNA]</scope>
    <source>
        <strain evidence="4 5">SB</strain>
    </source>
</reference>
<accession>Q2LSN0</accession>
<dbReference type="EMBL" id="CP000252">
    <property type="protein sequence ID" value="ABC77090.1"/>
    <property type="molecule type" value="Genomic_DNA"/>
</dbReference>
<dbReference type="GO" id="GO:0009279">
    <property type="term" value="C:cell outer membrane"/>
    <property type="evidence" value="ECO:0007669"/>
    <property type="project" value="TreeGrafter"/>
</dbReference>
<dbReference type="AlphaFoldDB" id="Q2LSN0"/>
<dbReference type="HOGENOM" id="CLU_095993_7_1_7"/>
<dbReference type="GO" id="GO:0017089">
    <property type="term" value="F:glycolipid transfer activity"/>
    <property type="evidence" value="ECO:0007669"/>
    <property type="project" value="TreeGrafter"/>
</dbReference>
<evidence type="ECO:0000313" key="5">
    <source>
        <dbReference type="Proteomes" id="UP000001933"/>
    </source>
</evidence>
<name>Q2LSN0_SYNAS</name>
<sequence length="197" mass="21928">MMKDVPRLKKSRVVCLVLLIVSLLVWAVMAAPVAGEPQSQKKNQVTGSEPIRIDSDRLDAYNDQRLVVFSGNAVAVQGDKTIKSEKILLYYKKGESGTQKVASKEVGKTGDLERIEAKGNVILTQGERVVTGDEAVYYQGSQKIVMSGNAVMRENRNIIRGDRIVVFINENRGMVESTQRKRVTATIYPSEKDEKKK</sequence>
<dbReference type="GO" id="GO:0030288">
    <property type="term" value="C:outer membrane-bounded periplasmic space"/>
    <property type="evidence" value="ECO:0007669"/>
    <property type="project" value="TreeGrafter"/>
</dbReference>
<dbReference type="Pfam" id="PF03968">
    <property type="entry name" value="LptD_N"/>
    <property type="match status" value="1"/>
</dbReference>
<gene>
    <name evidence="4" type="ORF">SYN_00947</name>
</gene>